<feature type="compositionally biased region" description="Polar residues" evidence="3">
    <location>
        <begin position="649"/>
        <end position="658"/>
    </location>
</feature>
<dbReference type="CDD" id="cd18533">
    <property type="entry name" value="PTP_fungal"/>
    <property type="match status" value="1"/>
</dbReference>
<feature type="compositionally biased region" description="Polar residues" evidence="3">
    <location>
        <begin position="79"/>
        <end position="90"/>
    </location>
</feature>
<dbReference type="InterPro" id="IPR050348">
    <property type="entry name" value="Protein-Tyr_Phosphatase"/>
</dbReference>
<sequence length="887" mass="98217">MTSATAGVTPRSHRSTTTPHTSRTPYSVGQSLPNPRCSPQSMPPGARSPSPNYFGLTLDSSKHDPLSSGGGQHARKNWSPPTSNVRSTAAVSPRIIPLDQNPDFEAFRRASDANGFNAVRMSSFSMGMPSNPRRTSKTGSVSHAGPLSPSQIMLPPSPKTAVSSHDTKLSETKQRSPKRLLSSPSPNLTDRPRRNSPAGFNERDAALAPQVARFVDQDDRDARHSMPLVESAPPIPTLMYHRAETLPVSLDDQVAGDVGDGAPQLVSSQFVSTLLENELSDTLVLDVRVSTQYAKSRIKGALNLCIPTTLLKRPAYNTNKLRETFTVEEQRAKFDNWRDCKSIVIYDANSTKMKDAAPCLKMLEKFKNEGWNGASYIIRGGFLDFSRKFPSAVLHGLEGTSATAPSGAGLAPVIGGCPMPQTDSAANPFFNNIRQNQDLIGGVGQIPLQRPSGMSSSQKEHLPQWMKQAISSSNEGKMVSDKFLNIEKKEQKRMQQAMSQSVSYGTPLGEEGRVQLAGLEKGAKNRYNNIWPFEHTRVKLEGPLSNNCDYINANYVKSQWSNKRYIATQGPIPATFADFWSVVWQQDVRVIVMLTAETENGQLKAHNYWASNHYGPISVHLHSEHRASLEPSKIREHRAQRTKRPAAQHRNSTGSSHSPTRRDSDKSENMSPNSERPYVIVRNLTISNSAEPFARMREVTQLHYTGWPDFGAPAHPTHLLGLVEQCDAVVRASAGGRNILDPAPADERPVLVHCSAGCGRTGTFCTVDSVLDMLKRQMRDGYLHNKGYEVDRGVRQPTPMDVDPRSNQGSFLSSPTKRQDERSFFASVPSGREIKGDEWLHRDDIDLIEKTVNDFRLQRLSMVQSLRQYVLCYESVLEWLVEQQSSV</sequence>
<dbReference type="GeneID" id="27309246"/>
<name>A0A0D1Z5W5_9PEZI</name>
<dbReference type="SUPFAM" id="SSF52821">
    <property type="entry name" value="Rhodanese/Cell cycle control phosphatase"/>
    <property type="match status" value="1"/>
</dbReference>
<dbReference type="VEuPathDB" id="FungiDB:PV09_01273"/>
<dbReference type="InterPro" id="IPR000242">
    <property type="entry name" value="PTP_cat"/>
</dbReference>
<dbReference type="Pfam" id="PF00581">
    <property type="entry name" value="Rhodanese"/>
    <property type="match status" value="1"/>
</dbReference>
<dbReference type="InterPro" id="IPR036873">
    <property type="entry name" value="Rhodanese-like_dom_sf"/>
</dbReference>
<feature type="region of interest" description="Disordered" evidence="3">
    <location>
        <begin position="123"/>
        <end position="210"/>
    </location>
</feature>
<feature type="domain" description="Tyrosine-protein phosphatase" evidence="4">
    <location>
        <begin position="524"/>
        <end position="879"/>
    </location>
</feature>
<dbReference type="Gene3D" id="3.40.250.10">
    <property type="entry name" value="Rhodanese-like domain"/>
    <property type="match status" value="1"/>
</dbReference>
<dbReference type="OrthoDB" id="6058203at2759"/>
<dbReference type="RefSeq" id="XP_016218226.1">
    <property type="nucleotide sequence ID" value="XM_016354131.1"/>
</dbReference>
<keyword evidence="8" id="KW-1185">Reference proteome</keyword>
<dbReference type="SMART" id="SM00194">
    <property type="entry name" value="PTPc"/>
    <property type="match status" value="1"/>
</dbReference>
<evidence type="ECO:0000259" key="5">
    <source>
        <dbReference type="PROSITE" id="PS50056"/>
    </source>
</evidence>
<dbReference type="PANTHER" id="PTHR19134:SF561">
    <property type="entry name" value="PROTEIN TYROSINE PHOSPHATASE 36E, ISOFORM A"/>
    <property type="match status" value="1"/>
</dbReference>
<dbReference type="InterPro" id="IPR016130">
    <property type="entry name" value="Tyr_Pase_AS"/>
</dbReference>
<dbReference type="PANTHER" id="PTHR19134">
    <property type="entry name" value="RECEPTOR-TYPE TYROSINE-PROTEIN PHOSPHATASE"/>
    <property type="match status" value="1"/>
</dbReference>
<dbReference type="AlphaFoldDB" id="A0A0D1Z5W5"/>
<dbReference type="SMART" id="SM00404">
    <property type="entry name" value="PTPc_motif"/>
    <property type="match status" value="1"/>
</dbReference>
<dbReference type="EMBL" id="KN847531">
    <property type="protein sequence ID" value="KIW08357.1"/>
    <property type="molecule type" value="Genomic_DNA"/>
</dbReference>
<dbReference type="Pfam" id="PF00102">
    <property type="entry name" value="Y_phosphatase"/>
    <property type="match status" value="2"/>
</dbReference>
<gene>
    <name evidence="7" type="ORF">PV09_01273</name>
</gene>
<evidence type="ECO:0000256" key="2">
    <source>
        <dbReference type="ARBA" id="ARBA00013064"/>
    </source>
</evidence>
<dbReference type="PROSITE" id="PS50055">
    <property type="entry name" value="TYR_PHOSPHATASE_PTP"/>
    <property type="match status" value="1"/>
</dbReference>
<comment type="similarity">
    <text evidence="1">Belongs to the protein-tyrosine phosphatase family. Non-receptor class subfamily.</text>
</comment>
<feature type="region of interest" description="Disordered" evidence="3">
    <location>
        <begin position="625"/>
        <end position="676"/>
    </location>
</feature>
<evidence type="ECO:0000259" key="6">
    <source>
        <dbReference type="PROSITE" id="PS50206"/>
    </source>
</evidence>
<feature type="region of interest" description="Disordered" evidence="3">
    <location>
        <begin position="790"/>
        <end position="819"/>
    </location>
</feature>
<evidence type="ECO:0000256" key="1">
    <source>
        <dbReference type="ARBA" id="ARBA00009649"/>
    </source>
</evidence>
<feature type="compositionally biased region" description="Basic and acidic residues" evidence="3">
    <location>
        <begin position="625"/>
        <end position="639"/>
    </location>
</feature>
<dbReference type="Gene3D" id="3.90.190.10">
    <property type="entry name" value="Protein tyrosine phosphatase superfamily"/>
    <property type="match status" value="1"/>
</dbReference>
<feature type="compositionally biased region" description="Polar residues" evidence="3">
    <location>
        <begin position="805"/>
        <end position="816"/>
    </location>
</feature>
<evidence type="ECO:0000313" key="8">
    <source>
        <dbReference type="Proteomes" id="UP000053259"/>
    </source>
</evidence>
<reference evidence="7 8" key="1">
    <citation type="submission" date="2015-01" db="EMBL/GenBank/DDBJ databases">
        <title>The Genome Sequence of Ochroconis gallopava CBS43764.</title>
        <authorList>
            <consortium name="The Broad Institute Genomics Platform"/>
            <person name="Cuomo C."/>
            <person name="de Hoog S."/>
            <person name="Gorbushina A."/>
            <person name="Stielow B."/>
            <person name="Teixiera M."/>
            <person name="Abouelleil A."/>
            <person name="Chapman S.B."/>
            <person name="Priest M."/>
            <person name="Young S.K."/>
            <person name="Wortman J."/>
            <person name="Nusbaum C."/>
            <person name="Birren B."/>
        </authorList>
    </citation>
    <scope>NUCLEOTIDE SEQUENCE [LARGE SCALE GENOMIC DNA]</scope>
    <source>
        <strain evidence="7 8">CBS 43764</strain>
    </source>
</reference>
<dbReference type="SMART" id="SM00450">
    <property type="entry name" value="RHOD"/>
    <property type="match status" value="1"/>
</dbReference>
<dbReference type="FunCoup" id="A0A0D1Z5W5">
    <property type="interactions" value="72"/>
</dbReference>
<feature type="compositionally biased region" description="Polar residues" evidence="3">
    <location>
        <begin position="27"/>
        <end position="40"/>
    </location>
</feature>
<feature type="domain" description="Tyrosine specific protein phosphatases" evidence="5">
    <location>
        <begin position="717"/>
        <end position="770"/>
    </location>
</feature>
<dbReference type="InterPro" id="IPR029021">
    <property type="entry name" value="Prot-tyrosine_phosphatase-like"/>
</dbReference>
<dbReference type="STRING" id="253628.A0A0D1Z5W5"/>
<dbReference type="GO" id="GO:0004725">
    <property type="term" value="F:protein tyrosine phosphatase activity"/>
    <property type="evidence" value="ECO:0007669"/>
    <property type="project" value="UniProtKB-EC"/>
</dbReference>
<feature type="compositionally biased region" description="Low complexity" evidence="3">
    <location>
        <begin position="15"/>
        <end position="25"/>
    </location>
</feature>
<proteinExistence type="inferred from homology"/>
<evidence type="ECO:0000259" key="4">
    <source>
        <dbReference type="PROSITE" id="PS50055"/>
    </source>
</evidence>
<protein>
    <recommendedName>
        <fullName evidence="2">protein-tyrosine-phosphatase</fullName>
        <ecNumber evidence="2">3.1.3.48</ecNumber>
    </recommendedName>
</protein>
<feature type="region of interest" description="Disordered" evidence="3">
    <location>
        <begin position="1"/>
        <end position="97"/>
    </location>
</feature>
<dbReference type="EC" id="3.1.3.48" evidence="2"/>
<feature type="domain" description="Rhodanese" evidence="6">
    <location>
        <begin position="278"/>
        <end position="394"/>
    </location>
</feature>
<dbReference type="PROSITE" id="PS00383">
    <property type="entry name" value="TYR_PHOSPHATASE_1"/>
    <property type="match status" value="1"/>
</dbReference>
<dbReference type="Proteomes" id="UP000053259">
    <property type="component" value="Unassembled WGS sequence"/>
</dbReference>
<dbReference type="PRINTS" id="PR00700">
    <property type="entry name" value="PRTYPHPHTASE"/>
</dbReference>
<dbReference type="CDD" id="cd01446">
    <property type="entry name" value="DSP_MapKP"/>
    <property type="match status" value="1"/>
</dbReference>
<evidence type="ECO:0000313" key="7">
    <source>
        <dbReference type="EMBL" id="KIW08357.1"/>
    </source>
</evidence>
<feature type="compositionally biased region" description="Basic and acidic residues" evidence="3">
    <location>
        <begin position="165"/>
        <end position="174"/>
    </location>
</feature>
<dbReference type="SUPFAM" id="SSF52799">
    <property type="entry name" value="(Phosphotyrosine protein) phosphatases II"/>
    <property type="match status" value="1"/>
</dbReference>
<dbReference type="InterPro" id="IPR003595">
    <property type="entry name" value="Tyr_Pase_cat"/>
</dbReference>
<dbReference type="HOGENOM" id="CLU_001645_11_0_1"/>
<dbReference type="InParanoid" id="A0A0D1Z5W5"/>
<dbReference type="InterPro" id="IPR001763">
    <property type="entry name" value="Rhodanese-like_dom"/>
</dbReference>
<organism evidence="7 8">
    <name type="scientific">Verruconis gallopava</name>
    <dbReference type="NCBI Taxonomy" id="253628"/>
    <lineage>
        <taxon>Eukaryota</taxon>
        <taxon>Fungi</taxon>
        <taxon>Dikarya</taxon>
        <taxon>Ascomycota</taxon>
        <taxon>Pezizomycotina</taxon>
        <taxon>Dothideomycetes</taxon>
        <taxon>Pleosporomycetidae</taxon>
        <taxon>Venturiales</taxon>
        <taxon>Sympoventuriaceae</taxon>
        <taxon>Verruconis</taxon>
    </lineage>
</organism>
<dbReference type="InterPro" id="IPR000387">
    <property type="entry name" value="Tyr_Pase_dom"/>
</dbReference>
<dbReference type="PROSITE" id="PS50206">
    <property type="entry name" value="RHODANESE_3"/>
    <property type="match status" value="1"/>
</dbReference>
<dbReference type="PROSITE" id="PS50056">
    <property type="entry name" value="TYR_PHOSPHATASE_2"/>
    <property type="match status" value="1"/>
</dbReference>
<evidence type="ECO:0000256" key="3">
    <source>
        <dbReference type="SAM" id="MobiDB-lite"/>
    </source>
</evidence>
<accession>A0A0D1Z5W5</accession>